<dbReference type="Pfam" id="PF20153">
    <property type="entry name" value="DUF6535"/>
    <property type="match status" value="1"/>
</dbReference>
<protein>
    <recommendedName>
        <fullName evidence="2">DUF6535 domain-containing protein</fullName>
    </recommendedName>
</protein>
<keyword evidence="1" id="KW-1133">Transmembrane helix</keyword>
<evidence type="ECO:0000313" key="4">
    <source>
        <dbReference type="Proteomes" id="UP001218218"/>
    </source>
</evidence>
<proteinExistence type="predicted"/>
<feature type="transmembrane region" description="Helical" evidence="1">
    <location>
        <begin position="208"/>
        <end position="232"/>
    </location>
</feature>
<organism evidence="3 4">
    <name type="scientific">Mycena albidolilacea</name>
    <dbReference type="NCBI Taxonomy" id="1033008"/>
    <lineage>
        <taxon>Eukaryota</taxon>
        <taxon>Fungi</taxon>
        <taxon>Dikarya</taxon>
        <taxon>Basidiomycota</taxon>
        <taxon>Agaricomycotina</taxon>
        <taxon>Agaricomycetes</taxon>
        <taxon>Agaricomycetidae</taxon>
        <taxon>Agaricales</taxon>
        <taxon>Marasmiineae</taxon>
        <taxon>Mycenaceae</taxon>
        <taxon>Mycena</taxon>
    </lineage>
</organism>
<gene>
    <name evidence="3" type="ORF">DFH08DRAFT_1080365</name>
</gene>
<feature type="transmembrane region" description="Helical" evidence="1">
    <location>
        <begin position="121"/>
        <end position="139"/>
    </location>
</feature>
<dbReference type="EMBL" id="JARIHO010000019">
    <property type="protein sequence ID" value="KAJ7347371.1"/>
    <property type="molecule type" value="Genomic_DNA"/>
</dbReference>
<accession>A0AAD7A103</accession>
<feature type="transmembrane region" description="Helical" evidence="1">
    <location>
        <begin position="50"/>
        <end position="70"/>
    </location>
</feature>
<keyword evidence="1" id="KW-0472">Membrane</keyword>
<sequence>MTDVEKSAPGQDRDSPAAEAPAAKLWAVYVSEAEKYDKSLVESWKSDMEGMLIFAGLFSTTLTAFLIESYKTLIPDSGNGSMFLLAQISQQLAASANGTLFPIPAPPTFTPPTSSLVCNGLWFVSLGLSLTCALVATLLEQWARDFLHRADMRSSPVIRARVFSFLYYGLKRFKMHAVVEIVPLLLHASLFFFFAGLVAFLIPINTFVMALAGAMLTILAIVYSLLTILPLVHLDCPYKTPLSGAFWCLPPTLQARFTHQRPISKPPQTIGESVFFQATQSSAKRTERDIKALLWTVKSLTDDTELEPFVEAIPDVLWGPAGRLYIYDTPLCRLMKDPDAQLLPRIHDLITSSNSSLLPLPHMRRRQILCYKALWALATLSSTDESSHPLLPYEVGATDYRNIDSEVLPYAVSANALQQWAGLRASRRLIEETWKHLNLCRADLAANRTPNTTVLRSHLRMMEANYLLDFQVRRDSDWEILPRESLLSLIGQFIQQMRSLSLATPLEGLLDYLTRARLCTSIPYEFTTTQSILAPPKAPLSERLLVLLRTAVNAIAARQRNDLLPDENHHWLDDVFENILSYWSPLDDGSPPALPWSVVQYLNDRKYEMARKAAAYALPPGGWKSIPVTISNGPSGYLLSERYAPESMPEPLTAVWVLFYYTRDRPKVPEQWLVQIIDALSRAESPSISPSVLALAKHAFVCMAEQKARASQSPFVVFRNLIAQLQDPLLWAETSLPDALSLYGDSGNIDEGPALWEASIRDSDSDSGNINESPDLWEASIWDSDTDSVVPEGSQRREKMHHTAAEARIHILTEFMECCASSPLPFKAVETIQHIGVLSPATQLATHPNCQRRFATAVKTLFDAGDLSDRDELLRAIVNLGGFVVDGYSAERHLDAEARDTLKHTFATYQERLSATNDSELLARVRNIVTQFNENAGRSEDAMHQIMTSA</sequence>
<reference evidence="3" key="1">
    <citation type="submission" date="2023-03" db="EMBL/GenBank/DDBJ databases">
        <title>Massive genome expansion in bonnet fungi (Mycena s.s.) driven by repeated elements and novel gene families across ecological guilds.</title>
        <authorList>
            <consortium name="Lawrence Berkeley National Laboratory"/>
            <person name="Harder C.B."/>
            <person name="Miyauchi S."/>
            <person name="Viragh M."/>
            <person name="Kuo A."/>
            <person name="Thoen E."/>
            <person name="Andreopoulos B."/>
            <person name="Lu D."/>
            <person name="Skrede I."/>
            <person name="Drula E."/>
            <person name="Henrissat B."/>
            <person name="Morin E."/>
            <person name="Kohler A."/>
            <person name="Barry K."/>
            <person name="LaButti K."/>
            <person name="Morin E."/>
            <person name="Salamov A."/>
            <person name="Lipzen A."/>
            <person name="Mereny Z."/>
            <person name="Hegedus B."/>
            <person name="Baldrian P."/>
            <person name="Stursova M."/>
            <person name="Weitz H."/>
            <person name="Taylor A."/>
            <person name="Grigoriev I.V."/>
            <person name="Nagy L.G."/>
            <person name="Martin F."/>
            <person name="Kauserud H."/>
        </authorList>
    </citation>
    <scope>NUCLEOTIDE SEQUENCE</scope>
    <source>
        <strain evidence="3">CBHHK002</strain>
    </source>
</reference>
<keyword evidence="1" id="KW-0812">Transmembrane</keyword>
<dbReference type="Proteomes" id="UP001218218">
    <property type="component" value="Unassembled WGS sequence"/>
</dbReference>
<keyword evidence="4" id="KW-1185">Reference proteome</keyword>
<dbReference type="InterPro" id="IPR045338">
    <property type="entry name" value="DUF6535"/>
</dbReference>
<evidence type="ECO:0000256" key="1">
    <source>
        <dbReference type="SAM" id="Phobius"/>
    </source>
</evidence>
<name>A0AAD7A103_9AGAR</name>
<comment type="caution">
    <text evidence="3">The sequence shown here is derived from an EMBL/GenBank/DDBJ whole genome shotgun (WGS) entry which is preliminary data.</text>
</comment>
<dbReference type="AlphaFoldDB" id="A0AAD7A103"/>
<evidence type="ECO:0000313" key="3">
    <source>
        <dbReference type="EMBL" id="KAJ7347371.1"/>
    </source>
</evidence>
<evidence type="ECO:0000259" key="2">
    <source>
        <dbReference type="Pfam" id="PF20153"/>
    </source>
</evidence>
<feature type="domain" description="DUF6535" evidence="2">
    <location>
        <begin position="26"/>
        <end position="202"/>
    </location>
</feature>
<feature type="transmembrane region" description="Helical" evidence="1">
    <location>
        <begin position="181"/>
        <end position="202"/>
    </location>
</feature>